<dbReference type="Pfam" id="PF01329">
    <property type="entry name" value="Pterin_4a"/>
    <property type="match status" value="1"/>
</dbReference>
<dbReference type="RefSeq" id="WP_313833127.1">
    <property type="nucleotide sequence ID" value="NZ_JAQOUE010000001.1"/>
</dbReference>
<dbReference type="HAMAP" id="MF_00434">
    <property type="entry name" value="Pterin_4_alpha"/>
    <property type="match status" value="1"/>
</dbReference>
<dbReference type="PANTHER" id="PTHR12599">
    <property type="entry name" value="PTERIN-4-ALPHA-CARBINOLAMINE DEHYDRATASE"/>
    <property type="match status" value="1"/>
</dbReference>
<accession>A0ABU3K8G0</accession>
<gene>
    <name evidence="5" type="ORF">PPG34_10015</name>
</gene>
<keyword evidence="3 4" id="KW-0456">Lyase</keyword>
<evidence type="ECO:0000256" key="3">
    <source>
        <dbReference type="ARBA" id="ARBA00023239"/>
    </source>
</evidence>
<reference evidence="5 6" key="1">
    <citation type="journal article" date="2023" name="ISME J.">
        <title>Cultivation and genomic characterization of novel and ubiquitous marine nitrite-oxidizing bacteria from the Nitrospirales.</title>
        <authorList>
            <person name="Mueller A.J."/>
            <person name="Daebeler A."/>
            <person name="Herbold C.W."/>
            <person name="Kirkegaard R.H."/>
            <person name="Daims H."/>
        </authorList>
    </citation>
    <scope>NUCLEOTIDE SEQUENCE [LARGE SCALE GENOMIC DNA]</scope>
    <source>
        <strain evidence="5 6">EB</strain>
    </source>
</reference>
<keyword evidence="6" id="KW-1185">Reference proteome</keyword>
<evidence type="ECO:0000313" key="6">
    <source>
        <dbReference type="Proteomes" id="UP001250932"/>
    </source>
</evidence>
<name>A0ABU3K8G0_9BACT</name>
<dbReference type="Proteomes" id="UP001250932">
    <property type="component" value="Unassembled WGS sequence"/>
</dbReference>
<proteinExistence type="inferred from homology"/>
<dbReference type="PANTHER" id="PTHR12599:SF0">
    <property type="entry name" value="PTERIN-4-ALPHA-CARBINOLAMINE DEHYDRATASE"/>
    <property type="match status" value="1"/>
</dbReference>
<comment type="similarity">
    <text evidence="2 4">Belongs to the pterin-4-alpha-carbinolamine dehydratase family.</text>
</comment>
<dbReference type="InterPro" id="IPR001533">
    <property type="entry name" value="Pterin_deHydtase"/>
</dbReference>
<organism evidence="5 6">
    <name type="scientific">Candidatus Nitronereus thalassa</name>
    <dbReference type="NCBI Taxonomy" id="3020898"/>
    <lineage>
        <taxon>Bacteria</taxon>
        <taxon>Pseudomonadati</taxon>
        <taxon>Nitrospirota</taxon>
        <taxon>Nitrospiria</taxon>
        <taxon>Nitrospirales</taxon>
        <taxon>Nitrospiraceae</taxon>
        <taxon>Candidatus Nitronereus</taxon>
    </lineage>
</organism>
<dbReference type="EMBL" id="JAQOUE010000001">
    <property type="protein sequence ID" value="MDT7042686.1"/>
    <property type="molecule type" value="Genomic_DNA"/>
</dbReference>
<dbReference type="CDD" id="cd00913">
    <property type="entry name" value="PCD_DCoH_subfamily_a"/>
    <property type="match status" value="1"/>
</dbReference>
<dbReference type="SUPFAM" id="SSF55248">
    <property type="entry name" value="PCD-like"/>
    <property type="match status" value="1"/>
</dbReference>
<protein>
    <recommendedName>
        <fullName evidence="4">Putative pterin-4-alpha-carbinolamine dehydratase</fullName>
        <shortName evidence="4">PHS</shortName>
        <ecNumber evidence="4">4.2.1.96</ecNumber>
    </recommendedName>
    <alternativeName>
        <fullName evidence="4">4-alpha-hydroxy-tetrahydropterin dehydratase</fullName>
    </alternativeName>
    <alternativeName>
        <fullName evidence="4">Pterin carbinolamine dehydratase</fullName>
        <shortName evidence="4">PCD</shortName>
    </alternativeName>
</protein>
<evidence type="ECO:0000256" key="1">
    <source>
        <dbReference type="ARBA" id="ARBA00001554"/>
    </source>
</evidence>
<dbReference type="Gene3D" id="3.30.1360.20">
    <property type="entry name" value="Transcriptional coactivator/pterin dehydratase"/>
    <property type="match status" value="1"/>
</dbReference>
<evidence type="ECO:0000313" key="5">
    <source>
        <dbReference type="EMBL" id="MDT7042686.1"/>
    </source>
</evidence>
<sequence length="112" mass="12557">MSLADNECVPCRGGVPPVEPAKAQELLRQLEQGWTFNAQGHLEREYAFKNFAEALEFVNKVGAIAEEQGHHPDLHLAWGKCKVEIWTHKIQGLTESDFFFAAKADRVYSSNG</sequence>
<dbReference type="InterPro" id="IPR036428">
    <property type="entry name" value="PCD_sf"/>
</dbReference>
<comment type="catalytic activity">
    <reaction evidence="1 4">
        <text>(4aS,6R)-4a-hydroxy-L-erythro-5,6,7,8-tetrahydrobiopterin = (6R)-L-erythro-6,7-dihydrobiopterin + H2O</text>
        <dbReference type="Rhea" id="RHEA:11920"/>
        <dbReference type="ChEBI" id="CHEBI:15377"/>
        <dbReference type="ChEBI" id="CHEBI:15642"/>
        <dbReference type="ChEBI" id="CHEBI:43120"/>
        <dbReference type="EC" id="4.2.1.96"/>
    </reaction>
</comment>
<evidence type="ECO:0000256" key="2">
    <source>
        <dbReference type="ARBA" id="ARBA00006472"/>
    </source>
</evidence>
<evidence type="ECO:0000256" key="4">
    <source>
        <dbReference type="HAMAP-Rule" id="MF_00434"/>
    </source>
</evidence>
<dbReference type="EC" id="4.2.1.96" evidence="4"/>
<comment type="caution">
    <text evidence="5">The sequence shown here is derived from an EMBL/GenBank/DDBJ whole genome shotgun (WGS) entry which is preliminary data.</text>
</comment>